<accession>A0A1M6ZVN2</accession>
<reference evidence="3" key="1">
    <citation type="submission" date="2016-11" db="EMBL/GenBank/DDBJ databases">
        <authorList>
            <person name="Varghese N."/>
            <person name="Submissions S."/>
        </authorList>
    </citation>
    <scope>NUCLEOTIDE SEQUENCE [LARGE SCALE GENOMIC DNA]</scope>
    <source>
        <strain evidence="3">DSM 3661</strain>
    </source>
</reference>
<evidence type="ECO:0000256" key="1">
    <source>
        <dbReference type="SAM" id="Phobius"/>
    </source>
</evidence>
<feature type="transmembrane region" description="Helical" evidence="1">
    <location>
        <begin position="139"/>
        <end position="158"/>
    </location>
</feature>
<keyword evidence="1" id="KW-0812">Transmembrane</keyword>
<feature type="transmembrane region" description="Helical" evidence="1">
    <location>
        <begin position="9"/>
        <end position="29"/>
    </location>
</feature>
<evidence type="ECO:0000313" key="2">
    <source>
        <dbReference type="EMBL" id="SHL34547.1"/>
    </source>
</evidence>
<name>A0A1M6ZVN2_9FLAO</name>
<feature type="transmembrane region" description="Helical" evidence="1">
    <location>
        <begin position="226"/>
        <end position="245"/>
    </location>
</feature>
<keyword evidence="1" id="KW-0472">Membrane</keyword>
<keyword evidence="3" id="KW-1185">Reference proteome</keyword>
<organism evidence="2 3">
    <name type="scientific">Flavobacterium xanthum</name>
    <dbReference type="NCBI Taxonomy" id="69322"/>
    <lineage>
        <taxon>Bacteria</taxon>
        <taxon>Pseudomonadati</taxon>
        <taxon>Bacteroidota</taxon>
        <taxon>Flavobacteriia</taxon>
        <taxon>Flavobacteriales</taxon>
        <taxon>Flavobacteriaceae</taxon>
        <taxon>Flavobacterium</taxon>
    </lineage>
</organism>
<dbReference type="Pfam" id="PF03988">
    <property type="entry name" value="DUF347"/>
    <property type="match status" value="4"/>
</dbReference>
<gene>
    <name evidence="2" type="ORF">SAMN05443669_10066</name>
</gene>
<feature type="transmembrane region" description="Helical" evidence="1">
    <location>
        <begin position="64"/>
        <end position="81"/>
    </location>
</feature>
<dbReference type="InterPro" id="IPR007136">
    <property type="entry name" value="DUF347"/>
</dbReference>
<sequence>MKHIPKINAFYWALIISANTMGETAGDLISQTFNLGYGGGTVALLILFLIVLSISIYSKNQKPLLYWTVITVASTLGTTISDFLSRTLSVTYLGVTQETGYIYATVLLVFALAFTFGIWKWYSKTDTIEGGLSKRTEFLYWLAILTSSTLGTAFGDLLAHDTPLGFAGGTLLLVGLLMVVVLLVFFTTVARELLYWLAIILTHPIGATMGDYLTKPEGMNLGNIKASLVLVFVFIVVIATGKLVLKKQPA</sequence>
<dbReference type="RefSeq" id="WP_073352042.1">
    <property type="nucleotide sequence ID" value="NZ_FRBU01000006.1"/>
</dbReference>
<feature type="transmembrane region" description="Helical" evidence="1">
    <location>
        <begin position="193"/>
        <end position="214"/>
    </location>
</feature>
<keyword evidence="1" id="KW-1133">Transmembrane helix</keyword>
<protein>
    <submittedName>
        <fullName evidence="2">Uncharacterized membrane-anchored protein</fullName>
    </submittedName>
</protein>
<feature type="transmembrane region" description="Helical" evidence="1">
    <location>
        <begin position="164"/>
        <end position="186"/>
    </location>
</feature>
<feature type="transmembrane region" description="Helical" evidence="1">
    <location>
        <begin position="101"/>
        <end position="119"/>
    </location>
</feature>
<evidence type="ECO:0000313" key="3">
    <source>
        <dbReference type="Proteomes" id="UP000184260"/>
    </source>
</evidence>
<dbReference type="OrthoDB" id="9794709at2"/>
<dbReference type="EMBL" id="FRBU01000006">
    <property type="protein sequence ID" value="SHL34547.1"/>
    <property type="molecule type" value="Genomic_DNA"/>
</dbReference>
<dbReference type="AlphaFoldDB" id="A0A1M6ZVN2"/>
<proteinExistence type="predicted"/>
<dbReference type="Proteomes" id="UP000184260">
    <property type="component" value="Unassembled WGS sequence"/>
</dbReference>
<feature type="transmembrane region" description="Helical" evidence="1">
    <location>
        <begin position="35"/>
        <end position="57"/>
    </location>
</feature>